<keyword evidence="2" id="KW-1185">Reference proteome</keyword>
<dbReference type="WBParaSite" id="L893_g28696.t1">
    <property type="protein sequence ID" value="L893_g28696.t1"/>
    <property type="gene ID" value="L893_g28696"/>
</dbReference>
<organism evidence="2 3">
    <name type="scientific">Steinernema glaseri</name>
    <dbReference type="NCBI Taxonomy" id="37863"/>
    <lineage>
        <taxon>Eukaryota</taxon>
        <taxon>Metazoa</taxon>
        <taxon>Ecdysozoa</taxon>
        <taxon>Nematoda</taxon>
        <taxon>Chromadorea</taxon>
        <taxon>Rhabditida</taxon>
        <taxon>Tylenchina</taxon>
        <taxon>Panagrolaimomorpha</taxon>
        <taxon>Strongyloidoidea</taxon>
        <taxon>Steinernematidae</taxon>
        <taxon>Steinernema</taxon>
    </lineage>
</organism>
<dbReference type="AlphaFoldDB" id="A0A1I7ZQ71"/>
<evidence type="ECO:0000313" key="2">
    <source>
        <dbReference type="Proteomes" id="UP000095287"/>
    </source>
</evidence>
<dbReference type="Proteomes" id="UP000095287">
    <property type="component" value="Unplaced"/>
</dbReference>
<name>A0A1I7ZQ71_9BILA</name>
<keyword evidence="1" id="KW-0812">Transmembrane</keyword>
<keyword evidence="1" id="KW-1133">Transmembrane helix</keyword>
<reference evidence="3" key="1">
    <citation type="submission" date="2016-11" db="UniProtKB">
        <authorList>
            <consortium name="WormBaseParasite"/>
        </authorList>
    </citation>
    <scope>IDENTIFICATION</scope>
</reference>
<sequence>MLRKEWEGRHAAFLDRVCECRTLSERTEAACVSTEGAYNHASYSLLFGGKSGPGDEWYFQCNGEPIETMSPSLAVFRIIVFLLLVVYVCATYNKRSIALGRLSLRPGKRSPFSSSDSLEDLLNVVRLPAVAAQCSNAHVETITGGLKNLARLLDEYSFYLEKCRDLGYST</sequence>
<keyword evidence="1" id="KW-0472">Membrane</keyword>
<accession>A0A1I7ZQ71</accession>
<evidence type="ECO:0000313" key="3">
    <source>
        <dbReference type="WBParaSite" id="L893_g28696.t1"/>
    </source>
</evidence>
<evidence type="ECO:0000256" key="1">
    <source>
        <dbReference type="SAM" id="Phobius"/>
    </source>
</evidence>
<proteinExistence type="predicted"/>
<feature type="transmembrane region" description="Helical" evidence="1">
    <location>
        <begin position="74"/>
        <end position="92"/>
    </location>
</feature>
<protein>
    <submittedName>
        <fullName evidence="3">Conserved plasma membrane protein</fullName>
    </submittedName>
</protein>